<evidence type="ECO:0000259" key="16">
    <source>
        <dbReference type="PROSITE" id="PS51294"/>
    </source>
</evidence>
<dbReference type="PIRSF" id="PIRSF025024">
    <property type="entry name" value="Transcriptional_adaptor_2"/>
    <property type="match status" value="1"/>
</dbReference>
<dbReference type="EMBL" id="BJWL01000022">
    <property type="protein sequence ID" value="GFZ10637.1"/>
    <property type="molecule type" value="Genomic_DNA"/>
</dbReference>
<dbReference type="InterPro" id="IPR016827">
    <property type="entry name" value="Ada2/TADA2"/>
</dbReference>
<evidence type="ECO:0000256" key="8">
    <source>
        <dbReference type="ARBA" id="ARBA00023242"/>
    </source>
</evidence>
<dbReference type="AlphaFoldDB" id="A0A7J0GII5"/>
<dbReference type="Pfam" id="PF25299">
    <property type="entry name" value="ZZ_ADA2"/>
    <property type="match status" value="1"/>
</dbReference>
<dbReference type="Gene3D" id="1.10.10.60">
    <property type="entry name" value="Homeodomain-like"/>
    <property type="match status" value="1"/>
</dbReference>
<protein>
    <recommendedName>
        <fullName evidence="9">Transcriptional adapter</fullName>
    </recommendedName>
</protein>
<dbReference type="InterPro" id="IPR007526">
    <property type="entry name" value="SWIRM"/>
</dbReference>
<dbReference type="CDD" id="cd02335">
    <property type="entry name" value="ZZ_ADA2"/>
    <property type="match status" value="1"/>
</dbReference>
<feature type="domain" description="Myb-like" evidence="12">
    <location>
        <begin position="125"/>
        <end position="168"/>
    </location>
</feature>
<evidence type="ECO:0000256" key="4">
    <source>
        <dbReference type="ARBA" id="ARBA00022833"/>
    </source>
</evidence>
<evidence type="ECO:0000259" key="12">
    <source>
        <dbReference type="PROSITE" id="PS50090"/>
    </source>
</evidence>
<name>A0A7J0GII5_9ERIC</name>
<organism evidence="17 18">
    <name type="scientific">Actinidia rufa</name>
    <dbReference type="NCBI Taxonomy" id="165716"/>
    <lineage>
        <taxon>Eukaryota</taxon>
        <taxon>Viridiplantae</taxon>
        <taxon>Streptophyta</taxon>
        <taxon>Embryophyta</taxon>
        <taxon>Tracheophyta</taxon>
        <taxon>Spermatophyta</taxon>
        <taxon>Magnoliopsida</taxon>
        <taxon>eudicotyledons</taxon>
        <taxon>Gunneridae</taxon>
        <taxon>Pentapetalae</taxon>
        <taxon>asterids</taxon>
        <taxon>Ericales</taxon>
        <taxon>Actinidiaceae</taxon>
        <taxon>Actinidia</taxon>
    </lineage>
</organism>
<dbReference type="SUPFAM" id="SSF57850">
    <property type="entry name" value="RING/U-box"/>
    <property type="match status" value="1"/>
</dbReference>
<evidence type="ECO:0000313" key="18">
    <source>
        <dbReference type="Proteomes" id="UP000585474"/>
    </source>
</evidence>
<keyword evidence="5 9" id="KW-0805">Transcription regulation</keyword>
<dbReference type="InterPro" id="IPR017884">
    <property type="entry name" value="SANT_dom"/>
</dbReference>
<dbReference type="InterPro" id="IPR036388">
    <property type="entry name" value="WH-like_DNA-bd_sf"/>
</dbReference>
<dbReference type="PROSITE" id="PS50135">
    <property type="entry name" value="ZF_ZZ_2"/>
    <property type="match status" value="1"/>
</dbReference>
<feature type="region of interest" description="Disordered" evidence="11">
    <location>
        <begin position="221"/>
        <end position="314"/>
    </location>
</feature>
<dbReference type="Pfam" id="PF00249">
    <property type="entry name" value="Myb_DNA-binding"/>
    <property type="match status" value="1"/>
</dbReference>
<evidence type="ECO:0000256" key="7">
    <source>
        <dbReference type="ARBA" id="ARBA00023163"/>
    </source>
</evidence>
<dbReference type="GO" id="GO:0008270">
    <property type="term" value="F:zinc ion binding"/>
    <property type="evidence" value="ECO:0007669"/>
    <property type="project" value="UniProtKB-KW"/>
</dbReference>
<dbReference type="GO" id="GO:0003677">
    <property type="term" value="F:DNA binding"/>
    <property type="evidence" value="ECO:0007669"/>
    <property type="project" value="UniProtKB-KW"/>
</dbReference>
<dbReference type="OrthoDB" id="270417at2759"/>
<dbReference type="PROSITE" id="PS51293">
    <property type="entry name" value="SANT"/>
    <property type="match status" value="1"/>
</dbReference>
<feature type="domain" description="SWIRM" evidence="14">
    <location>
        <begin position="487"/>
        <end position="573"/>
    </location>
</feature>
<dbReference type="Pfam" id="PF22941">
    <property type="entry name" value="TADA2A-like_3rd"/>
    <property type="match status" value="1"/>
</dbReference>
<dbReference type="FunFam" id="1.10.10.10:FF:000087">
    <property type="entry name" value="Transcriptional adapter 2"/>
    <property type="match status" value="1"/>
</dbReference>
<dbReference type="InterPro" id="IPR043145">
    <property type="entry name" value="Znf_ZZ_sf"/>
</dbReference>
<dbReference type="SMART" id="SM00717">
    <property type="entry name" value="SANT"/>
    <property type="match status" value="1"/>
</dbReference>
<evidence type="ECO:0000256" key="3">
    <source>
        <dbReference type="ARBA" id="ARBA00022771"/>
    </source>
</evidence>
<dbReference type="GO" id="GO:0003713">
    <property type="term" value="F:transcription coactivator activity"/>
    <property type="evidence" value="ECO:0007669"/>
    <property type="project" value="InterPro"/>
</dbReference>
<keyword evidence="4" id="KW-0862">Zinc</keyword>
<dbReference type="PROSITE" id="PS01357">
    <property type="entry name" value="ZF_ZZ_1"/>
    <property type="match status" value="1"/>
</dbReference>
<dbReference type="Gene3D" id="1.10.10.10">
    <property type="entry name" value="Winged helix-like DNA-binding domain superfamily/Winged helix DNA-binding domain"/>
    <property type="match status" value="1"/>
</dbReference>
<dbReference type="Gene3D" id="3.30.60.90">
    <property type="match status" value="1"/>
</dbReference>
<keyword evidence="8 9" id="KW-0539">Nucleus</keyword>
<evidence type="ECO:0000256" key="11">
    <source>
        <dbReference type="SAM" id="MobiDB-lite"/>
    </source>
</evidence>
<keyword evidence="18" id="KW-1185">Reference proteome</keyword>
<dbReference type="InterPro" id="IPR001005">
    <property type="entry name" value="SANT/Myb"/>
</dbReference>
<accession>A0A7J0GII5</accession>
<dbReference type="InterPro" id="IPR017930">
    <property type="entry name" value="Myb_dom"/>
</dbReference>
<evidence type="ECO:0000259" key="13">
    <source>
        <dbReference type="PROSITE" id="PS50135"/>
    </source>
</evidence>
<dbReference type="PROSITE" id="PS50090">
    <property type="entry name" value="MYB_LIKE"/>
    <property type="match status" value="1"/>
</dbReference>
<keyword evidence="7 9" id="KW-0804">Transcription</keyword>
<gene>
    <name evidence="17" type="ORF">Acr_22g0000350</name>
</gene>
<dbReference type="GO" id="GO:0006338">
    <property type="term" value="P:chromatin remodeling"/>
    <property type="evidence" value="ECO:0007669"/>
    <property type="project" value="TreeGrafter"/>
</dbReference>
<evidence type="ECO:0000313" key="17">
    <source>
        <dbReference type="EMBL" id="GFZ10637.1"/>
    </source>
</evidence>
<evidence type="ECO:0000256" key="5">
    <source>
        <dbReference type="ARBA" id="ARBA00023015"/>
    </source>
</evidence>
<feature type="domain" description="ZZ-type" evidence="13">
    <location>
        <begin position="62"/>
        <end position="118"/>
    </location>
</feature>
<dbReference type="PANTHER" id="PTHR12374">
    <property type="entry name" value="TRANSCRIPTIONAL ADAPTOR 2 ADA2 -RELATED"/>
    <property type="match status" value="1"/>
</dbReference>
<dbReference type="PANTHER" id="PTHR12374:SF81">
    <property type="entry name" value="TRANSCRIPTIONAL ADAPTER ADA2B"/>
    <property type="match status" value="1"/>
</dbReference>
<feature type="domain" description="SANT" evidence="15">
    <location>
        <begin position="120"/>
        <end position="172"/>
    </location>
</feature>
<feature type="domain" description="HTH myb-type" evidence="16">
    <location>
        <begin position="125"/>
        <end position="172"/>
    </location>
</feature>
<dbReference type="GO" id="GO:0003682">
    <property type="term" value="F:chromatin binding"/>
    <property type="evidence" value="ECO:0007669"/>
    <property type="project" value="TreeGrafter"/>
</dbReference>
<dbReference type="GO" id="GO:0005634">
    <property type="term" value="C:nucleus"/>
    <property type="evidence" value="ECO:0007669"/>
    <property type="project" value="UniProtKB-SubCell"/>
</dbReference>
<evidence type="ECO:0000259" key="15">
    <source>
        <dbReference type="PROSITE" id="PS51293"/>
    </source>
</evidence>
<keyword evidence="6" id="KW-0238">DNA-binding</keyword>
<dbReference type="CDD" id="cd00167">
    <property type="entry name" value="SANT"/>
    <property type="match status" value="1"/>
</dbReference>
<keyword evidence="2" id="KW-0479">Metal-binding</keyword>
<sequence length="573" mass="65018">MHVFLFFKSKFNITSLKTLWQLCFVWSKDSFLQCRSRRKKNASSGENLESTAAGQGTGEGKKALYHCNYCNKDLTGKIRIKCAMCPDFDLCIECFSVGAEVTPHKSNHLYRVMDNLSFPLICPDWNADEEILLLEGIEMYGMGNWAEIAEHVGTKSKEQCIQHYNTTYMNSPYFPLPDMTHVVGKNRKELLAMAKGHGEDKKGLSSVGELTMKEESLFSPSRIKVEDSHKNGSSGRLLSVNAGPQGLSNDTNVAGSTALKKESDTPLVKNSPNSIKVEDPLSDRSFGGKKPKPSKDEGPTLMELSGYNPKRHEFDPEYDNDAEQLLAEMEFKEADTEEERELKLRVLRIYSKRLDERKRRKDFILERDLLHPNPFKEDLSPEEKELCCRYDVFMRFHSKEEHDDLLKTVVQEHRIMKRIQELKEARAAGCRSSDEANRYLEQKRKRDAEENARNVKENIQAGASGQGSVNLPTSFDSVCRDPNSRTLANSSSLADLDTGAFPGADLLSESEKQLCREIRLPPPDYLKIQEIITIQIMRGCITQKSDAHSFFNKIEPGKVDRVFDMVVKKGFAE</sequence>
<dbReference type="InterPro" id="IPR055141">
    <property type="entry name" value="TADA2A_B-like_dom"/>
</dbReference>
<keyword evidence="3 10" id="KW-0863">Zinc-finger</keyword>
<dbReference type="InterPro" id="IPR009057">
    <property type="entry name" value="Homeodomain-like_sf"/>
</dbReference>
<comment type="subcellular location">
    <subcellularLocation>
        <location evidence="1 9">Nucleus</location>
    </subcellularLocation>
</comment>
<evidence type="ECO:0000256" key="6">
    <source>
        <dbReference type="ARBA" id="ARBA00023125"/>
    </source>
</evidence>
<dbReference type="SMART" id="SM00291">
    <property type="entry name" value="ZnF_ZZ"/>
    <property type="match status" value="1"/>
</dbReference>
<dbReference type="InterPro" id="IPR000433">
    <property type="entry name" value="Znf_ZZ"/>
</dbReference>
<evidence type="ECO:0000256" key="9">
    <source>
        <dbReference type="PIRNR" id="PIRNR025024"/>
    </source>
</evidence>
<proteinExistence type="predicted"/>
<dbReference type="SUPFAM" id="SSF46689">
    <property type="entry name" value="Homeodomain-like"/>
    <property type="match status" value="2"/>
</dbReference>
<evidence type="ECO:0000259" key="14">
    <source>
        <dbReference type="PROSITE" id="PS50934"/>
    </source>
</evidence>
<dbReference type="Proteomes" id="UP000585474">
    <property type="component" value="Unassembled WGS sequence"/>
</dbReference>
<dbReference type="FunFam" id="1.10.10.60:FF:000115">
    <property type="entry name" value="Transcriptional adapter 2"/>
    <property type="match status" value="1"/>
</dbReference>
<evidence type="ECO:0000256" key="1">
    <source>
        <dbReference type="ARBA" id="ARBA00004123"/>
    </source>
</evidence>
<comment type="caution">
    <text evidence="17">The sequence shown here is derived from an EMBL/GenBank/DDBJ whole genome shotgun (WGS) entry which is preliminary data.</text>
</comment>
<feature type="compositionally biased region" description="Polar residues" evidence="11">
    <location>
        <begin position="246"/>
        <end position="255"/>
    </location>
</feature>
<dbReference type="FunFam" id="3.30.60.90:FF:000013">
    <property type="entry name" value="Transcriptional adapter"/>
    <property type="match status" value="1"/>
</dbReference>
<dbReference type="PROSITE" id="PS50934">
    <property type="entry name" value="SWIRM"/>
    <property type="match status" value="1"/>
</dbReference>
<reference evidence="17 18" key="1">
    <citation type="submission" date="2019-07" db="EMBL/GenBank/DDBJ databases">
        <title>De Novo Assembly of kiwifruit Actinidia rufa.</title>
        <authorList>
            <person name="Sugita-Konishi S."/>
            <person name="Sato K."/>
            <person name="Mori E."/>
            <person name="Abe Y."/>
            <person name="Kisaki G."/>
            <person name="Hamano K."/>
            <person name="Suezawa K."/>
            <person name="Otani M."/>
            <person name="Fukuda T."/>
            <person name="Manabe T."/>
            <person name="Gomi K."/>
            <person name="Tabuchi M."/>
            <person name="Akimitsu K."/>
            <person name="Kataoka I."/>
        </authorList>
    </citation>
    <scope>NUCLEOTIDE SEQUENCE [LARGE SCALE GENOMIC DNA]</scope>
    <source>
        <strain evidence="18">cv. Fuchu</strain>
    </source>
</reference>
<dbReference type="InterPro" id="IPR041983">
    <property type="entry name" value="ADA2-like_ZZ"/>
</dbReference>
<evidence type="ECO:0000256" key="2">
    <source>
        <dbReference type="ARBA" id="ARBA00022723"/>
    </source>
</evidence>
<evidence type="ECO:0000256" key="10">
    <source>
        <dbReference type="PROSITE-ProRule" id="PRU00228"/>
    </source>
</evidence>
<dbReference type="GO" id="GO:0006357">
    <property type="term" value="P:regulation of transcription by RNA polymerase II"/>
    <property type="evidence" value="ECO:0007669"/>
    <property type="project" value="InterPro"/>
</dbReference>
<dbReference type="PROSITE" id="PS51294">
    <property type="entry name" value="HTH_MYB"/>
    <property type="match status" value="1"/>
</dbReference>